<comment type="similarity">
    <text evidence="7">Belongs to the archaeal Rpo10/eukaryotic RPB10 RNA polymerase subunit family.</text>
</comment>
<evidence type="ECO:0000313" key="10">
    <source>
        <dbReference type="Ensembl" id="ENSEASP00005025306.1"/>
    </source>
</evidence>
<accession>A0A8C4MDK4</accession>
<dbReference type="GO" id="GO:0008270">
    <property type="term" value="F:zinc ion binding"/>
    <property type="evidence" value="ECO:0007669"/>
    <property type="project" value="TreeGrafter"/>
</dbReference>
<organism evidence="10 11">
    <name type="scientific">Equus asinus</name>
    <name type="common">Donkey</name>
    <name type="synonym">Equus africanus asinus</name>
    <dbReference type="NCBI Taxonomy" id="9793"/>
    <lineage>
        <taxon>Eukaryota</taxon>
        <taxon>Metazoa</taxon>
        <taxon>Chordata</taxon>
        <taxon>Craniata</taxon>
        <taxon>Vertebrata</taxon>
        <taxon>Euteleostomi</taxon>
        <taxon>Mammalia</taxon>
        <taxon>Eutheria</taxon>
        <taxon>Laurasiatheria</taxon>
        <taxon>Perissodactyla</taxon>
        <taxon>Equidae</taxon>
        <taxon>Equus</taxon>
    </lineage>
</organism>
<dbReference type="GeneTree" id="ENSGT00390000007087"/>
<dbReference type="GO" id="GO:0003677">
    <property type="term" value="F:DNA binding"/>
    <property type="evidence" value="ECO:0007669"/>
    <property type="project" value="InterPro"/>
</dbReference>
<reference evidence="10" key="2">
    <citation type="submission" date="2025-08" db="UniProtKB">
        <authorList>
            <consortium name="Ensembl"/>
        </authorList>
    </citation>
    <scope>IDENTIFICATION</scope>
</reference>
<dbReference type="GO" id="GO:0006366">
    <property type="term" value="P:transcription by RNA polymerase II"/>
    <property type="evidence" value="ECO:0007669"/>
    <property type="project" value="TreeGrafter"/>
</dbReference>
<dbReference type="GO" id="GO:0005665">
    <property type="term" value="C:RNA polymerase II, core complex"/>
    <property type="evidence" value="ECO:0007669"/>
    <property type="project" value="TreeGrafter"/>
</dbReference>
<dbReference type="OMA" id="CICSHCM"/>
<evidence type="ECO:0000313" key="11">
    <source>
        <dbReference type="Proteomes" id="UP000694387"/>
    </source>
</evidence>
<dbReference type="PANTHER" id="PTHR23431:SF11">
    <property type="entry name" value="DNA-DIRECTED RNA POLYMERASES I, II, AND III SUBUNIT RPABC5"/>
    <property type="match status" value="1"/>
</dbReference>
<proteinExistence type="inferred from homology"/>
<gene>
    <name evidence="10" type="primary">LOC106834686</name>
</gene>
<evidence type="ECO:0000256" key="3">
    <source>
        <dbReference type="ARBA" id="ARBA00022478"/>
    </source>
</evidence>
<protein>
    <recommendedName>
        <fullName evidence="2">DNA-directed RNA polymerases I, II, and III subunit RPABC5</fullName>
    </recommendedName>
    <alternativeName>
        <fullName evidence="9">DNA-directed RNA polymerase III subunit L</fullName>
    </alternativeName>
</protein>
<reference evidence="10 11" key="1">
    <citation type="journal article" date="2020" name="Nat. Commun.">
        <title>Donkey genomes provide new insights into domestication and selection for coat color.</title>
        <authorList>
            <person name="Wang"/>
            <person name="C."/>
            <person name="Li"/>
            <person name="H."/>
            <person name="Guo"/>
            <person name="Y."/>
            <person name="Huang"/>
            <person name="J."/>
            <person name="Sun"/>
            <person name="Y."/>
            <person name="Min"/>
            <person name="J."/>
            <person name="Wang"/>
            <person name="J."/>
            <person name="Fang"/>
            <person name="X."/>
            <person name="Zhao"/>
            <person name="Z."/>
            <person name="Wang"/>
            <person name="S."/>
            <person name="Zhang"/>
            <person name="Y."/>
            <person name="Liu"/>
            <person name="Q."/>
            <person name="Jiang"/>
            <person name="Q."/>
            <person name="Wang"/>
            <person name="X."/>
            <person name="Guo"/>
            <person name="Y."/>
            <person name="Yang"/>
            <person name="C."/>
            <person name="Wang"/>
            <person name="Y."/>
            <person name="Tian"/>
            <person name="F."/>
            <person name="Zhuang"/>
            <person name="G."/>
            <person name="Fan"/>
            <person name="Y."/>
            <person name="Gao"/>
            <person name="Q."/>
            <person name="Li"/>
            <person name="Y."/>
            <person name="Ju"/>
            <person name="Z."/>
            <person name="Li"/>
            <person name="J."/>
            <person name="Li"/>
            <person name="R."/>
            <person name="Hou"/>
            <person name="M."/>
            <person name="Yang"/>
            <person name="G."/>
            <person name="Liu"/>
            <person name="G."/>
            <person name="Liu"/>
            <person name="W."/>
            <person name="Guo"/>
            <person name="J."/>
            <person name="Pan"/>
            <person name="S."/>
            <person name="Fan"/>
            <person name="G."/>
            <person name="Zhang"/>
            <person name="W."/>
            <person name="Zhang"/>
            <person name="R."/>
            <person name="Yu"/>
            <person name="J."/>
            <person name="Zhang"/>
            <person name="X."/>
            <person name="Yin"/>
            <person name="Q."/>
            <person name="Ji"/>
            <person name="C."/>
            <person name="Jin"/>
            <person name="Y."/>
            <person name="Yue"/>
            <person name="G."/>
            <person name="Liu"/>
            <person name="M."/>
            <person name="Xu"/>
            <person name="J."/>
            <person name="Liu"/>
            <person name="S."/>
            <person name="Jordana"/>
            <person name="J."/>
            <person name="Noce"/>
            <person name="A."/>
            <person name="Amills"/>
            <person name="M."/>
            <person name="Wu"/>
            <person name="D.D."/>
            <person name="Li"/>
            <person name="S."/>
            <person name="Zhou"/>
            <person name="X. and Zhong"/>
            <person name="J."/>
        </authorList>
    </citation>
    <scope>NUCLEOTIDE SEQUENCE [LARGE SCALE GENOMIC DNA]</scope>
</reference>
<keyword evidence="5" id="KW-0862">Zinc</keyword>
<dbReference type="PANTHER" id="PTHR23431">
    <property type="entry name" value="DNA-DIRECTED RNA POLYMERASES I, II, AND III SUBUNIT RPABC5 FAMILY MEMBER"/>
    <property type="match status" value="1"/>
</dbReference>
<dbReference type="Pfam" id="PF01194">
    <property type="entry name" value="RNA_pol_N"/>
    <property type="match status" value="1"/>
</dbReference>
<sequence>MIGQPIELASTAIIILVRCFTCGTIICNKWEACLGLLQAQYIKGAALDALGPKCICSHCMLLARVHLTEWLLNYAPLEK</sequence>
<evidence type="ECO:0000256" key="8">
    <source>
        <dbReference type="ARBA" id="ARBA00054640"/>
    </source>
</evidence>
<evidence type="ECO:0000256" key="9">
    <source>
        <dbReference type="ARBA" id="ARBA00078853"/>
    </source>
</evidence>
<dbReference type="GO" id="GO:0042797">
    <property type="term" value="P:tRNA transcription by RNA polymerase III"/>
    <property type="evidence" value="ECO:0007669"/>
    <property type="project" value="TreeGrafter"/>
</dbReference>
<dbReference type="InterPro" id="IPR023580">
    <property type="entry name" value="RNA_pol_su_RPB10"/>
</dbReference>
<comment type="function">
    <text evidence="8">DNA-dependent RNA polymerase catalyzes the transcription of DNA into RNA using the four ribonucleoside triphosphates as substrates. Common component of RNA polymerases I, II and III which synthesize ribosomal RNA precursors, mRNA precursors and many functional non-coding RNAs, and a small RNAs, such as 5S rRNA and tRNAs, respectively.</text>
</comment>
<dbReference type="SUPFAM" id="SSF46924">
    <property type="entry name" value="RNA polymerase subunit RPB10"/>
    <property type="match status" value="1"/>
</dbReference>
<reference evidence="10" key="3">
    <citation type="submission" date="2025-09" db="UniProtKB">
        <authorList>
            <consortium name="Ensembl"/>
        </authorList>
    </citation>
    <scope>IDENTIFICATION</scope>
</reference>
<evidence type="ECO:0000256" key="7">
    <source>
        <dbReference type="ARBA" id="ARBA00025720"/>
    </source>
</evidence>
<evidence type="ECO:0000256" key="1">
    <source>
        <dbReference type="ARBA" id="ARBA00004123"/>
    </source>
</evidence>
<comment type="subcellular location">
    <subcellularLocation>
        <location evidence="1">Nucleus</location>
    </subcellularLocation>
</comment>
<dbReference type="InterPro" id="IPR000268">
    <property type="entry name" value="RPABC5/Rpb10"/>
</dbReference>
<dbReference type="GO" id="GO:0006360">
    <property type="term" value="P:transcription by RNA polymerase I"/>
    <property type="evidence" value="ECO:0007669"/>
    <property type="project" value="TreeGrafter"/>
</dbReference>
<evidence type="ECO:0000256" key="2">
    <source>
        <dbReference type="ARBA" id="ARBA00020813"/>
    </source>
</evidence>
<dbReference type="Gene3D" id="1.10.10.60">
    <property type="entry name" value="Homeodomain-like"/>
    <property type="match status" value="1"/>
</dbReference>
<keyword evidence="3" id="KW-0240">DNA-directed RNA polymerase</keyword>
<keyword evidence="6" id="KW-0804">Transcription</keyword>
<keyword evidence="4" id="KW-0479">Metal-binding</keyword>
<dbReference type="FunFam" id="1.10.10.60:FF:000024">
    <property type="entry name" value="DNA-directed RNA polymerases I, II, and III subunit"/>
    <property type="match status" value="1"/>
</dbReference>
<evidence type="ECO:0000256" key="6">
    <source>
        <dbReference type="ARBA" id="ARBA00023163"/>
    </source>
</evidence>
<dbReference type="Ensembl" id="ENSEAST00005027476.2">
    <property type="protein sequence ID" value="ENSEASP00005025306.1"/>
    <property type="gene ID" value="ENSEASG00005017228.2"/>
</dbReference>
<dbReference type="Proteomes" id="UP000694387">
    <property type="component" value="Chromosome 5"/>
</dbReference>
<evidence type="ECO:0000256" key="4">
    <source>
        <dbReference type="ARBA" id="ARBA00022723"/>
    </source>
</evidence>
<dbReference type="GO" id="GO:0005666">
    <property type="term" value="C:RNA polymerase III complex"/>
    <property type="evidence" value="ECO:0007669"/>
    <property type="project" value="TreeGrafter"/>
</dbReference>
<dbReference type="GO" id="GO:0005736">
    <property type="term" value="C:RNA polymerase I complex"/>
    <property type="evidence" value="ECO:0007669"/>
    <property type="project" value="TreeGrafter"/>
</dbReference>
<dbReference type="AlphaFoldDB" id="A0A8C4MDK4"/>
<name>A0A8C4MDK4_EQUAS</name>
<keyword evidence="11" id="KW-1185">Reference proteome</keyword>
<evidence type="ECO:0000256" key="5">
    <source>
        <dbReference type="ARBA" id="ARBA00022833"/>
    </source>
</evidence>
<dbReference type="GO" id="GO:0003899">
    <property type="term" value="F:DNA-directed RNA polymerase activity"/>
    <property type="evidence" value="ECO:0007669"/>
    <property type="project" value="InterPro"/>
</dbReference>